<name>A0A7X4KLC3_9BURK</name>
<dbReference type="InterPro" id="IPR009100">
    <property type="entry name" value="AcylCoA_DH/oxidase_NM_dom_sf"/>
</dbReference>
<dbReference type="SUPFAM" id="SSF47203">
    <property type="entry name" value="Acyl-CoA dehydrogenase C-terminal domain-like"/>
    <property type="match status" value="1"/>
</dbReference>
<evidence type="ECO:0000313" key="4">
    <source>
        <dbReference type="EMBL" id="MYN06640.1"/>
    </source>
</evidence>
<dbReference type="Gene3D" id="1.10.540.10">
    <property type="entry name" value="Acyl-CoA dehydrogenase/oxidase, N-terminal domain"/>
    <property type="match status" value="1"/>
</dbReference>
<dbReference type="Pfam" id="PF08028">
    <property type="entry name" value="Acyl-CoA_dh_2"/>
    <property type="match status" value="1"/>
</dbReference>
<evidence type="ECO:0000256" key="1">
    <source>
        <dbReference type="ARBA" id="ARBA00023002"/>
    </source>
</evidence>
<dbReference type="PIRSF" id="PIRSF016578">
    <property type="entry name" value="HsaA"/>
    <property type="match status" value="1"/>
</dbReference>
<dbReference type="GO" id="GO:0050660">
    <property type="term" value="F:flavin adenine dinucleotide binding"/>
    <property type="evidence" value="ECO:0007669"/>
    <property type="project" value="InterPro"/>
</dbReference>
<dbReference type="InterPro" id="IPR036250">
    <property type="entry name" value="AcylCo_DH-like_C"/>
</dbReference>
<evidence type="ECO:0000256" key="2">
    <source>
        <dbReference type="SAM" id="Phobius"/>
    </source>
</evidence>
<dbReference type="EMBL" id="WWCU01000003">
    <property type="protein sequence ID" value="MYN06640.1"/>
    <property type="molecule type" value="Genomic_DNA"/>
</dbReference>
<protein>
    <submittedName>
        <fullName evidence="4">Acyl-CoA dehydrogenase</fullName>
    </submittedName>
</protein>
<keyword evidence="2" id="KW-0472">Membrane</keyword>
<gene>
    <name evidence="4" type="ORF">GTP77_04745</name>
</gene>
<keyword evidence="2" id="KW-1133">Transmembrane helix</keyword>
<reference evidence="4 5" key="1">
    <citation type="submission" date="2019-12" db="EMBL/GenBank/DDBJ databases">
        <title>Novel species isolated from a subtropical stream in China.</title>
        <authorList>
            <person name="Lu H."/>
        </authorList>
    </citation>
    <scope>NUCLEOTIDE SEQUENCE [LARGE SCALE GENOMIC DNA]</scope>
    <source>
        <strain evidence="4 5">FT127W</strain>
    </source>
</reference>
<dbReference type="InterPro" id="IPR046373">
    <property type="entry name" value="Acyl-CoA_Oxase/DH_mid-dom_sf"/>
</dbReference>
<keyword evidence="1" id="KW-0560">Oxidoreductase</keyword>
<feature type="domain" description="Acyl-CoA dehydrogenase C-terminal" evidence="3">
    <location>
        <begin position="240"/>
        <end position="369"/>
    </location>
</feature>
<feature type="transmembrane region" description="Helical" evidence="2">
    <location>
        <begin position="233"/>
        <end position="253"/>
    </location>
</feature>
<dbReference type="GO" id="GO:0016627">
    <property type="term" value="F:oxidoreductase activity, acting on the CH-CH group of donors"/>
    <property type="evidence" value="ECO:0007669"/>
    <property type="project" value="InterPro"/>
</dbReference>
<dbReference type="Gene3D" id="2.40.110.10">
    <property type="entry name" value="Butyryl-CoA Dehydrogenase, subunit A, domain 2"/>
    <property type="match status" value="1"/>
</dbReference>
<dbReference type="InterPro" id="IPR013107">
    <property type="entry name" value="Acyl-CoA_DH_C"/>
</dbReference>
<accession>A0A7X4KLC3</accession>
<dbReference type="Gene3D" id="1.20.140.10">
    <property type="entry name" value="Butyryl-CoA Dehydrogenase, subunit A, domain 3"/>
    <property type="match status" value="1"/>
</dbReference>
<dbReference type="RefSeq" id="WP_161071021.1">
    <property type="nucleotide sequence ID" value="NZ_CP086370.1"/>
</dbReference>
<keyword evidence="2" id="KW-0812">Transmembrane</keyword>
<dbReference type="InterPro" id="IPR037069">
    <property type="entry name" value="AcylCoA_DH/ox_N_sf"/>
</dbReference>
<evidence type="ECO:0000259" key="3">
    <source>
        <dbReference type="Pfam" id="PF08028"/>
    </source>
</evidence>
<dbReference type="Proteomes" id="UP000450676">
    <property type="component" value="Unassembled WGS sequence"/>
</dbReference>
<dbReference type="SUPFAM" id="SSF56645">
    <property type="entry name" value="Acyl-CoA dehydrogenase NM domain-like"/>
    <property type="match status" value="1"/>
</dbReference>
<proteinExistence type="predicted"/>
<keyword evidence="5" id="KW-1185">Reference proteome</keyword>
<sequence length="372" mass="39886">MTDTAAPSRHPFAAPLAGRDAQRILRHAAAADAARFLHPVQQALLHRRGWLKMLAPRSCGGAELALPDAVRLEEAVAAVDGSMGWVLTLCAGAGWFAGFLPPQTARAIIGTRRVCVGGSGAPTGHAELEGEGYRITGRWDYASGAPMATHFTLNAVLREHGRPLLDEHGAPRIRAFIIPAALVRMEPSWGSIGMRASASHSYRVDGQWLHRDHGFAIRPEAATSPGPLYRFPFYSLAFVTLAANVAGMAAHFMQLARPAMSRRKHSMSGLPLLEAPGVAELLSSKEQAYGAARAHFYQLLDDAWAQVAAGAQLDAEGAGSLQAASLALVAVSRQAVDELYPYCGLYAAHEGSEINRVWRDFHTASQHSLLLP</sequence>
<organism evidence="4 5">
    <name type="scientific">Pseudoduganella aquatica</name>
    <dbReference type="NCBI Taxonomy" id="2660641"/>
    <lineage>
        <taxon>Bacteria</taxon>
        <taxon>Pseudomonadati</taxon>
        <taxon>Pseudomonadota</taxon>
        <taxon>Betaproteobacteria</taxon>
        <taxon>Burkholderiales</taxon>
        <taxon>Oxalobacteraceae</taxon>
        <taxon>Telluria group</taxon>
        <taxon>Pseudoduganella</taxon>
    </lineage>
</organism>
<dbReference type="AlphaFoldDB" id="A0A7X4KLC3"/>
<comment type="caution">
    <text evidence="4">The sequence shown here is derived from an EMBL/GenBank/DDBJ whole genome shotgun (WGS) entry which is preliminary data.</text>
</comment>
<evidence type="ECO:0000313" key="5">
    <source>
        <dbReference type="Proteomes" id="UP000450676"/>
    </source>
</evidence>